<gene>
    <name evidence="1" type="ORF">ACFSKW_28060</name>
</gene>
<dbReference type="Proteomes" id="UP001597368">
    <property type="component" value="Unassembled WGS sequence"/>
</dbReference>
<evidence type="ECO:0000313" key="2">
    <source>
        <dbReference type="Proteomes" id="UP001597368"/>
    </source>
</evidence>
<comment type="caution">
    <text evidence="1">The sequence shown here is derived from an EMBL/GenBank/DDBJ whole genome shotgun (WGS) entry which is preliminary data.</text>
</comment>
<reference evidence="2" key="1">
    <citation type="journal article" date="2019" name="Int. J. Syst. Evol. Microbiol.">
        <title>The Global Catalogue of Microorganisms (GCM) 10K type strain sequencing project: providing services to taxonomists for standard genome sequencing and annotation.</title>
        <authorList>
            <consortium name="The Broad Institute Genomics Platform"/>
            <consortium name="The Broad Institute Genome Sequencing Center for Infectious Disease"/>
            <person name="Wu L."/>
            <person name="Ma J."/>
        </authorList>
    </citation>
    <scope>NUCLEOTIDE SEQUENCE [LARGE SCALE GENOMIC DNA]</scope>
    <source>
        <strain evidence="2">ICMP 6774ER</strain>
    </source>
</reference>
<keyword evidence="2" id="KW-1185">Reference proteome</keyword>
<proteinExistence type="predicted"/>
<protein>
    <submittedName>
        <fullName evidence="1">Uncharacterized protein</fullName>
    </submittedName>
</protein>
<sequence>MSLAVLPEILLGILLVCSAFVSAAVLWTGPPPRGVGRHRTGFCALFRHDRHQRPGRG</sequence>
<evidence type="ECO:0000313" key="1">
    <source>
        <dbReference type="EMBL" id="MFD1935336.1"/>
    </source>
</evidence>
<name>A0ABW4T3D1_9ACTN</name>
<dbReference type="EMBL" id="JBHUFV010000043">
    <property type="protein sequence ID" value="MFD1935336.1"/>
    <property type="molecule type" value="Genomic_DNA"/>
</dbReference>
<accession>A0ABW4T3D1</accession>
<organism evidence="1 2">
    <name type="scientific">Nonomuraea mangrovi</name>
    <dbReference type="NCBI Taxonomy" id="2316207"/>
    <lineage>
        <taxon>Bacteria</taxon>
        <taxon>Bacillati</taxon>
        <taxon>Actinomycetota</taxon>
        <taxon>Actinomycetes</taxon>
        <taxon>Streptosporangiales</taxon>
        <taxon>Streptosporangiaceae</taxon>
        <taxon>Nonomuraea</taxon>
    </lineage>
</organism>
<dbReference type="RefSeq" id="WP_379575455.1">
    <property type="nucleotide sequence ID" value="NZ_JBHUFV010000043.1"/>
</dbReference>